<proteinExistence type="predicted"/>
<evidence type="ECO:0000313" key="3">
    <source>
        <dbReference type="Proteomes" id="UP000299102"/>
    </source>
</evidence>
<feature type="region of interest" description="Disordered" evidence="1">
    <location>
        <begin position="1"/>
        <end position="86"/>
    </location>
</feature>
<name>A0A4C1UNC7_EUMVA</name>
<dbReference type="AlphaFoldDB" id="A0A4C1UNC7"/>
<evidence type="ECO:0000313" key="2">
    <source>
        <dbReference type="EMBL" id="GBP27953.1"/>
    </source>
</evidence>
<keyword evidence="3" id="KW-1185">Reference proteome</keyword>
<dbReference type="EMBL" id="BGZK01000201">
    <property type="protein sequence ID" value="GBP27953.1"/>
    <property type="molecule type" value="Genomic_DNA"/>
</dbReference>
<reference evidence="2 3" key="1">
    <citation type="journal article" date="2019" name="Commun. Biol.">
        <title>The bagworm genome reveals a unique fibroin gene that provides high tensile strength.</title>
        <authorList>
            <person name="Kono N."/>
            <person name="Nakamura H."/>
            <person name="Ohtoshi R."/>
            <person name="Tomita M."/>
            <person name="Numata K."/>
            <person name="Arakawa K."/>
        </authorList>
    </citation>
    <scope>NUCLEOTIDE SEQUENCE [LARGE SCALE GENOMIC DNA]</scope>
</reference>
<protein>
    <submittedName>
        <fullName evidence="2">Uncharacterized protein</fullName>
    </submittedName>
</protein>
<gene>
    <name evidence="2" type="ORF">EVAR_83582_1</name>
</gene>
<sequence>MAKSTLVPNSHRARHDARYVMSTKTPRSAFTRPTPMHVNNNKTGRRGARGGAGVARPAAGASPPPHSSVHIRRANDTRPLSATTRHDIRIVTHDTHRCRIGRR</sequence>
<dbReference type="Proteomes" id="UP000299102">
    <property type="component" value="Unassembled WGS sequence"/>
</dbReference>
<comment type="caution">
    <text evidence="2">The sequence shown here is derived from an EMBL/GenBank/DDBJ whole genome shotgun (WGS) entry which is preliminary data.</text>
</comment>
<evidence type="ECO:0000256" key="1">
    <source>
        <dbReference type="SAM" id="MobiDB-lite"/>
    </source>
</evidence>
<accession>A0A4C1UNC7</accession>
<organism evidence="2 3">
    <name type="scientific">Eumeta variegata</name>
    <name type="common">Bagworm moth</name>
    <name type="synonym">Eumeta japonica</name>
    <dbReference type="NCBI Taxonomy" id="151549"/>
    <lineage>
        <taxon>Eukaryota</taxon>
        <taxon>Metazoa</taxon>
        <taxon>Ecdysozoa</taxon>
        <taxon>Arthropoda</taxon>
        <taxon>Hexapoda</taxon>
        <taxon>Insecta</taxon>
        <taxon>Pterygota</taxon>
        <taxon>Neoptera</taxon>
        <taxon>Endopterygota</taxon>
        <taxon>Lepidoptera</taxon>
        <taxon>Glossata</taxon>
        <taxon>Ditrysia</taxon>
        <taxon>Tineoidea</taxon>
        <taxon>Psychidae</taxon>
        <taxon>Oiketicinae</taxon>
        <taxon>Eumeta</taxon>
    </lineage>
</organism>